<evidence type="ECO:0000256" key="1">
    <source>
        <dbReference type="ARBA" id="ARBA00004613"/>
    </source>
</evidence>
<dbReference type="STRING" id="37001.A0A1A9W778"/>
<evidence type="ECO:0000256" key="3">
    <source>
        <dbReference type="ARBA" id="ARBA00022525"/>
    </source>
</evidence>
<keyword evidence="7" id="KW-1185">Reference proteome</keyword>
<evidence type="ECO:0000256" key="4">
    <source>
        <dbReference type="RuleBase" id="RU004262"/>
    </source>
</evidence>
<dbReference type="InterPro" id="IPR000734">
    <property type="entry name" value="TAG_lipase"/>
</dbReference>
<name>A0A1A9W778_9MUSC</name>
<protein>
    <recommendedName>
        <fullName evidence="5">Lipase domain-containing protein</fullName>
    </recommendedName>
</protein>
<dbReference type="Proteomes" id="UP000091820">
    <property type="component" value="Unassembled WGS sequence"/>
</dbReference>
<reference evidence="6" key="2">
    <citation type="submission" date="2020-05" db="UniProtKB">
        <authorList>
            <consortium name="EnsemblMetazoa"/>
        </authorList>
    </citation>
    <scope>IDENTIFICATION</scope>
    <source>
        <strain evidence="6">IAEA</strain>
    </source>
</reference>
<evidence type="ECO:0000259" key="5">
    <source>
        <dbReference type="Pfam" id="PF00151"/>
    </source>
</evidence>
<dbReference type="PANTHER" id="PTHR11610:SF185">
    <property type="entry name" value="LD47264P"/>
    <property type="match status" value="1"/>
</dbReference>
<evidence type="ECO:0000313" key="6">
    <source>
        <dbReference type="EnsemblMetazoa" id="GBRI008629-PA"/>
    </source>
</evidence>
<proteinExistence type="inferred from homology"/>
<dbReference type="PANTHER" id="PTHR11610">
    <property type="entry name" value="LIPASE"/>
    <property type="match status" value="1"/>
</dbReference>
<dbReference type="Pfam" id="PF00151">
    <property type="entry name" value="Lipase"/>
    <property type="match status" value="1"/>
</dbReference>
<sequence length="230" mass="26845">MPANLLRTLAFATVLYSKELVYKIRKLYRRKEIMMGTGDVRTFFYGFKQSLTLLARPFVVFPICCGYSDYYLQKNFGLKMDRITGLDPTVSLFAEIHSIVHLDRCDGHFVDTDSLRLYQRLGHVDFYLNGGMDNPDCDGRLQEYMRNKSIKSNYPFIIYQDSKAGCSCYNENGRHICMRIGYHSYEDYRHHYKITIRVVGHEESTSHGDKVGTVSIRLHGKHRKENLQKI</sequence>
<dbReference type="GO" id="GO:0016298">
    <property type="term" value="F:lipase activity"/>
    <property type="evidence" value="ECO:0007669"/>
    <property type="project" value="InterPro"/>
</dbReference>
<comment type="similarity">
    <text evidence="2 4">Belongs to the AB hydrolase superfamily. Lipase family.</text>
</comment>
<evidence type="ECO:0000313" key="7">
    <source>
        <dbReference type="Proteomes" id="UP000091820"/>
    </source>
</evidence>
<evidence type="ECO:0000256" key="2">
    <source>
        <dbReference type="ARBA" id="ARBA00010701"/>
    </source>
</evidence>
<dbReference type="GO" id="GO:0016042">
    <property type="term" value="P:lipid catabolic process"/>
    <property type="evidence" value="ECO:0007669"/>
    <property type="project" value="TreeGrafter"/>
</dbReference>
<dbReference type="EnsemblMetazoa" id="GBRI008629-RA">
    <property type="protein sequence ID" value="GBRI008629-PA"/>
    <property type="gene ID" value="GBRI008629"/>
</dbReference>
<dbReference type="AlphaFoldDB" id="A0A1A9W778"/>
<dbReference type="SUPFAM" id="SSF53474">
    <property type="entry name" value="alpha/beta-Hydrolases"/>
    <property type="match status" value="1"/>
</dbReference>
<keyword evidence="3" id="KW-0964">Secreted</keyword>
<accession>A0A1A9W778</accession>
<dbReference type="Gene3D" id="3.40.50.1820">
    <property type="entry name" value="alpha/beta hydrolase"/>
    <property type="match status" value="1"/>
</dbReference>
<feature type="domain" description="Lipase" evidence="5">
    <location>
        <begin position="77"/>
        <end position="148"/>
    </location>
</feature>
<dbReference type="InterPro" id="IPR029058">
    <property type="entry name" value="AB_hydrolase_fold"/>
</dbReference>
<dbReference type="InterPro" id="IPR013818">
    <property type="entry name" value="Lipase"/>
</dbReference>
<dbReference type="GO" id="GO:0005615">
    <property type="term" value="C:extracellular space"/>
    <property type="evidence" value="ECO:0007669"/>
    <property type="project" value="TreeGrafter"/>
</dbReference>
<reference evidence="7" key="1">
    <citation type="submission" date="2014-03" db="EMBL/GenBank/DDBJ databases">
        <authorList>
            <person name="Aksoy S."/>
            <person name="Warren W."/>
            <person name="Wilson R.K."/>
        </authorList>
    </citation>
    <scope>NUCLEOTIDE SEQUENCE [LARGE SCALE GENOMIC DNA]</scope>
    <source>
        <strain evidence="7">IAEA</strain>
    </source>
</reference>
<dbReference type="VEuPathDB" id="VectorBase:GBRI008629"/>
<organism evidence="6 7">
    <name type="scientific">Glossina brevipalpis</name>
    <dbReference type="NCBI Taxonomy" id="37001"/>
    <lineage>
        <taxon>Eukaryota</taxon>
        <taxon>Metazoa</taxon>
        <taxon>Ecdysozoa</taxon>
        <taxon>Arthropoda</taxon>
        <taxon>Hexapoda</taxon>
        <taxon>Insecta</taxon>
        <taxon>Pterygota</taxon>
        <taxon>Neoptera</taxon>
        <taxon>Endopterygota</taxon>
        <taxon>Diptera</taxon>
        <taxon>Brachycera</taxon>
        <taxon>Muscomorpha</taxon>
        <taxon>Hippoboscoidea</taxon>
        <taxon>Glossinidae</taxon>
        <taxon>Glossina</taxon>
    </lineage>
</organism>
<comment type="subcellular location">
    <subcellularLocation>
        <location evidence="1">Secreted</location>
    </subcellularLocation>
</comment>